<name>A0ABW3SSN2_9BACT</name>
<dbReference type="Proteomes" id="UP001597094">
    <property type="component" value="Unassembled WGS sequence"/>
</dbReference>
<accession>A0ABW3SSN2</accession>
<comment type="caution">
    <text evidence="1">The sequence shown here is derived from an EMBL/GenBank/DDBJ whole genome shotgun (WGS) entry which is preliminary data.</text>
</comment>
<dbReference type="RefSeq" id="WP_377530590.1">
    <property type="nucleotide sequence ID" value="NZ_JBHTLD010000193.1"/>
</dbReference>
<protein>
    <submittedName>
        <fullName evidence="1">Uncharacterized protein</fullName>
    </submittedName>
</protein>
<reference evidence="2" key="1">
    <citation type="journal article" date="2019" name="Int. J. Syst. Evol. Microbiol.">
        <title>The Global Catalogue of Microorganisms (GCM) 10K type strain sequencing project: providing services to taxonomists for standard genome sequencing and annotation.</title>
        <authorList>
            <consortium name="The Broad Institute Genomics Platform"/>
            <consortium name="The Broad Institute Genome Sequencing Center for Infectious Disease"/>
            <person name="Wu L."/>
            <person name="Ma J."/>
        </authorList>
    </citation>
    <scope>NUCLEOTIDE SEQUENCE [LARGE SCALE GENOMIC DNA]</scope>
    <source>
        <strain evidence="2">JCM 31319</strain>
    </source>
</reference>
<keyword evidence="2" id="KW-1185">Reference proteome</keyword>
<evidence type="ECO:0000313" key="2">
    <source>
        <dbReference type="Proteomes" id="UP001597094"/>
    </source>
</evidence>
<proteinExistence type="predicted"/>
<evidence type="ECO:0000313" key="1">
    <source>
        <dbReference type="EMBL" id="MFD1187944.1"/>
    </source>
</evidence>
<gene>
    <name evidence="1" type="ORF">ACFQ2O_17160</name>
</gene>
<organism evidence="1 2">
    <name type="scientific">Pontibacter rugosus</name>
    <dbReference type="NCBI Taxonomy" id="1745966"/>
    <lineage>
        <taxon>Bacteria</taxon>
        <taxon>Pseudomonadati</taxon>
        <taxon>Bacteroidota</taxon>
        <taxon>Cytophagia</taxon>
        <taxon>Cytophagales</taxon>
        <taxon>Hymenobacteraceae</taxon>
        <taxon>Pontibacter</taxon>
    </lineage>
</organism>
<sequence>MKSQKVRGHKRRHKQVEQWRRKNLELDLDYLKRNGSDHIDIIVHPWCDNSITKSSIPEPNRKIKQEILNGLLDIYDSWKIQLDQLGQPYYLKIWLYEPRFSKSQVVCAIGDNIKDYENIFYKSVKEKALKTRNYGNLKDRLEQFNWEYYLDEDRYDNCEIGEPEHYVSQQDFEEAKVWFEKQLKKPHRSEKLKEPIGNITEVYSFKRGSLWLGMKK</sequence>
<dbReference type="EMBL" id="JBHTLD010000193">
    <property type="protein sequence ID" value="MFD1187944.1"/>
    <property type="molecule type" value="Genomic_DNA"/>
</dbReference>